<feature type="region of interest" description="Disordered" evidence="2">
    <location>
        <begin position="244"/>
        <end position="269"/>
    </location>
</feature>
<dbReference type="EMBL" id="JAULSV010000006">
    <property type="protein sequence ID" value="KAK0641308.1"/>
    <property type="molecule type" value="Genomic_DNA"/>
</dbReference>
<dbReference type="Gene3D" id="3.30.160.60">
    <property type="entry name" value="Classic Zinc Finger"/>
    <property type="match status" value="1"/>
</dbReference>
<evidence type="ECO:0000313" key="4">
    <source>
        <dbReference type="EMBL" id="KAK0641308.1"/>
    </source>
</evidence>
<keyword evidence="1" id="KW-0862">Zinc</keyword>
<accession>A0AA39XW13</accession>
<dbReference type="SMART" id="SM00355">
    <property type="entry name" value="ZnF_C2H2"/>
    <property type="match status" value="2"/>
</dbReference>
<evidence type="ECO:0000259" key="3">
    <source>
        <dbReference type="PROSITE" id="PS50157"/>
    </source>
</evidence>
<dbReference type="AlphaFoldDB" id="A0AA39XW13"/>
<keyword evidence="5" id="KW-1185">Reference proteome</keyword>
<gene>
    <name evidence="4" type="ORF">B0T16DRAFT_213447</name>
</gene>
<name>A0AA39XW13_9PEZI</name>
<dbReference type="InterPro" id="IPR013087">
    <property type="entry name" value="Znf_C2H2_type"/>
</dbReference>
<evidence type="ECO:0000256" key="2">
    <source>
        <dbReference type="SAM" id="MobiDB-lite"/>
    </source>
</evidence>
<sequence length="269" mass="29985">MEEWESQFQGVDNTMGFLDLQAMNLELINGWQQLLTSQGFGDFGTLQQAFEVNLPPPQSLEHPGLQSSNPFPTPLGNTALTPSAAAIFPEIPNASSSFTFSEAFSPSERMFPSLPASPIGLFEPPQYPSHSTTDLLDLHGGLNAAPSLLLPGDFEMIEMRQPEHQSPRRQSRRGKRPDGWMPAKRRIAERYEICGFCKKGFPFKADLQKHIDARHTSEPDKPKYHCTVPLCTKVYTRSDRLYRHGVSKHGWPPGGAKRKGKAVDGGQRQ</sequence>
<evidence type="ECO:0000256" key="1">
    <source>
        <dbReference type="PROSITE-ProRule" id="PRU00042"/>
    </source>
</evidence>
<protein>
    <recommendedName>
        <fullName evidence="3">C2H2-type domain-containing protein</fullName>
    </recommendedName>
</protein>
<keyword evidence="1" id="KW-0863">Zinc-finger</keyword>
<feature type="domain" description="C2H2-type" evidence="3">
    <location>
        <begin position="192"/>
        <end position="220"/>
    </location>
</feature>
<organism evidence="4 5">
    <name type="scientific">Cercophora newfieldiana</name>
    <dbReference type="NCBI Taxonomy" id="92897"/>
    <lineage>
        <taxon>Eukaryota</taxon>
        <taxon>Fungi</taxon>
        <taxon>Dikarya</taxon>
        <taxon>Ascomycota</taxon>
        <taxon>Pezizomycotina</taxon>
        <taxon>Sordariomycetes</taxon>
        <taxon>Sordariomycetidae</taxon>
        <taxon>Sordariales</taxon>
        <taxon>Lasiosphaeriaceae</taxon>
        <taxon>Cercophora</taxon>
    </lineage>
</organism>
<reference evidence="4" key="1">
    <citation type="submission" date="2023-06" db="EMBL/GenBank/DDBJ databases">
        <title>Genome-scale phylogeny and comparative genomics of the fungal order Sordariales.</title>
        <authorList>
            <consortium name="Lawrence Berkeley National Laboratory"/>
            <person name="Hensen N."/>
            <person name="Bonometti L."/>
            <person name="Westerberg I."/>
            <person name="Brannstrom I.O."/>
            <person name="Guillou S."/>
            <person name="Cros-Aarteil S."/>
            <person name="Calhoun S."/>
            <person name="Haridas S."/>
            <person name="Kuo A."/>
            <person name="Mondo S."/>
            <person name="Pangilinan J."/>
            <person name="Riley R."/>
            <person name="Labutti K."/>
            <person name="Andreopoulos B."/>
            <person name="Lipzen A."/>
            <person name="Chen C."/>
            <person name="Yanf M."/>
            <person name="Daum C."/>
            <person name="Ng V."/>
            <person name="Clum A."/>
            <person name="Steindorff A."/>
            <person name="Ohm R."/>
            <person name="Martin F."/>
            <person name="Silar P."/>
            <person name="Natvig D."/>
            <person name="Lalanne C."/>
            <person name="Gautier V."/>
            <person name="Ament-Velasquez S.L."/>
            <person name="Kruys A."/>
            <person name="Hutchinson M.I."/>
            <person name="Powell A.J."/>
            <person name="Barry K."/>
            <person name="Miller A.N."/>
            <person name="Grigoriev I.V."/>
            <person name="Debuchy R."/>
            <person name="Gladieux P."/>
            <person name="Thoren M.H."/>
            <person name="Johannesson H."/>
        </authorList>
    </citation>
    <scope>NUCLEOTIDE SEQUENCE</scope>
    <source>
        <strain evidence="4">SMH2532-1</strain>
    </source>
</reference>
<feature type="region of interest" description="Disordered" evidence="2">
    <location>
        <begin position="160"/>
        <end position="180"/>
    </location>
</feature>
<comment type="caution">
    <text evidence="4">The sequence shown here is derived from an EMBL/GenBank/DDBJ whole genome shotgun (WGS) entry which is preliminary data.</text>
</comment>
<evidence type="ECO:0000313" key="5">
    <source>
        <dbReference type="Proteomes" id="UP001174936"/>
    </source>
</evidence>
<dbReference type="PROSITE" id="PS50157">
    <property type="entry name" value="ZINC_FINGER_C2H2_2"/>
    <property type="match status" value="1"/>
</dbReference>
<dbReference type="GO" id="GO:0008270">
    <property type="term" value="F:zinc ion binding"/>
    <property type="evidence" value="ECO:0007669"/>
    <property type="project" value="UniProtKB-KW"/>
</dbReference>
<keyword evidence="1" id="KW-0479">Metal-binding</keyword>
<dbReference type="PROSITE" id="PS00028">
    <property type="entry name" value="ZINC_FINGER_C2H2_1"/>
    <property type="match status" value="2"/>
</dbReference>
<proteinExistence type="predicted"/>
<dbReference type="Proteomes" id="UP001174936">
    <property type="component" value="Unassembled WGS sequence"/>
</dbReference>